<dbReference type="GeneID" id="120265810"/>
<gene>
    <name evidence="2" type="primary">LOC120265810</name>
</gene>
<name>A0AB40BSP4_DIOCR</name>
<evidence type="ECO:0000313" key="1">
    <source>
        <dbReference type="Proteomes" id="UP001515500"/>
    </source>
</evidence>
<dbReference type="AlphaFoldDB" id="A0AB40BSP4"/>
<dbReference type="InterPro" id="IPR009737">
    <property type="entry name" value="Aim32/Apd1-like"/>
</dbReference>
<reference evidence="2" key="1">
    <citation type="submission" date="2025-08" db="UniProtKB">
        <authorList>
            <consortium name="RefSeq"/>
        </authorList>
    </citation>
    <scope>IDENTIFICATION</scope>
</reference>
<dbReference type="PANTHER" id="PTHR31902">
    <property type="entry name" value="ACTIN PATCHES DISTAL PROTEIN 1"/>
    <property type="match status" value="1"/>
</dbReference>
<evidence type="ECO:0000313" key="2">
    <source>
        <dbReference type="RefSeq" id="XP_039129717.1"/>
    </source>
</evidence>
<proteinExistence type="predicted"/>
<dbReference type="RefSeq" id="XP_039129717.1">
    <property type="nucleotide sequence ID" value="XM_039273783.1"/>
</dbReference>
<dbReference type="PANTHER" id="PTHR31902:SF14">
    <property type="entry name" value="ACTIN PATCHES DISTAL PROTEIN 1"/>
    <property type="match status" value="1"/>
</dbReference>
<accession>A0AB40BSP4</accession>
<protein>
    <submittedName>
        <fullName evidence="2">Uncharacterized protein LOC120265810</fullName>
    </submittedName>
</protein>
<dbReference type="Proteomes" id="UP001515500">
    <property type="component" value="Chromosome 7"/>
</dbReference>
<sequence>MGKETLVGTVGGFDRHLFSCYKSPDVWPSHLESTEFDRLPGHGIASLKDSKDDINKWVTTRSTFYFYFSTSHLSLDACYLIIYKIYAEVHFLTTSSPYSFNHIWW</sequence>
<keyword evidence="1" id="KW-1185">Reference proteome</keyword>
<organism evidence="1 2">
    <name type="scientific">Dioscorea cayennensis subsp. rotundata</name>
    <name type="common">White Guinea yam</name>
    <name type="synonym">Dioscorea rotundata</name>
    <dbReference type="NCBI Taxonomy" id="55577"/>
    <lineage>
        <taxon>Eukaryota</taxon>
        <taxon>Viridiplantae</taxon>
        <taxon>Streptophyta</taxon>
        <taxon>Embryophyta</taxon>
        <taxon>Tracheophyta</taxon>
        <taxon>Spermatophyta</taxon>
        <taxon>Magnoliopsida</taxon>
        <taxon>Liliopsida</taxon>
        <taxon>Dioscoreales</taxon>
        <taxon>Dioscoreaceae</taxon>
        <taxon>Dioscorea</taxon>
    </lineage>
</organism>